<comment type="subcellular location">
    <subcellularLocation>
        <location evidence="9">Cell membrane</location>
        <topology evidence="9">Multi-pass membrane protein</topology>
    </subcellularLocation>
</comment>
<dbReference type="PANTHER" id="PTHR33695:SF1">
    <property type="entry name" value="LIPOPROTEIN SIGNAL PEPTIDASE"/>
    <property type="match status" value="1"/>
</dbReference>
<keyword evidence="12" id="KW-1185">Reference proteome</keyword>
<dbReference type="Pfam" id="PF01252">
    <property type="entry name" value="Peptidase_A8"/>
    <property type="match status" value="1"/>
</dbReference>
<gene>
    <name evidence="9" type="primary">lspA</name>
    <name evidence="11" type="ORF">Fokcrypt_00333</name>
</gene>
<evidence type="ECO:0000256" key="3">
    <source>
        <dbReference type="ARBA" id="ARBA00022670"/>
    </source>
</evidence>
<feature type="transmembrane region" description="Helical" evidence="9">
    <location>
        <begin position="78"/>
        <end position="96"/>
    </location>
</feature>
<dbReference type="InterPro" id="IPR001872">
    <property type="entry name" value="Peptidase_A8"/>
</dbReference>
<evidence type="ECO:0000256" key="7">
    <source>
        <dbReference type="ARBA" id="ARBA00022989"/>
    </source>
</evidence>
<protein>
    <recommendedName>
        <fullName evidence="9">Lipoprotein signal peptidase</fullName>
        <ecNumber evidence="9">3.4.23.36</ecNumber>
    </recommendedName>
    <alternativeName>
        <fullName evidence="9">Prolipoprotein signal peptidase</fullName>
    </alternativeName>
    <alternativeName>
        <fullName evidence="9">Signal peptidase II</fullName>
        <shortName evidence="9">SPase II</shortName>
    </alternativeName>
</protein>
<comment type="function">
    <text evidence="9">This protein specifically catalyzes the removal of signal peptides from prolipoproteins.</text>
</comment>
<sequence length="169" mass="18787">MEMKGKINNILLRYCIAPCFVVFIAFFTFLLDLATKTVSEVAVPNGALEVRGVDSFINIVNVQNHGVMFGFFSSLFPSQLPFIVLQILITLTLFIWSISMQDIASRIGVGLIIGGAIGNTYDRIVRGYVLDFIDIHLTRYHYPAFNLADVAIVLGVILVYSRFSLSTAK</sequence>
<keyword evidence="2 9" id="KW-1003">Cell membrane</keyword>
<feature type="transmembrane region" description="Helical" evidence="9">
    <location>
        <begin position="141"/>
        <end position="160"/>
    </location>
</feature>
<evidence type="ECO:0000256" key="10">
    <source>
        <dbReference type="RuleBase" id="RU004181"/>
    </source>
</evidence>
<organism evidence="11 12">
    <name type="scientific">Candidatus Fokinia crypta</name>
    <dbReference type="NCBI Taxonomy" id="1920990"/>
    <lineage>
        <taxon>Bacteria</taxon>
        <taxon>Pseudomonadati</taxon>
        <taxon>Pseudomonadota</taxon>
        <taxon>Alphaproteobacteria</taxon>
        <taxon>Rickettsiales</taxon>
        <taxon>Candidatus Midichloriaceae</taxon>
        <taxon>Candidatus Fokinia</taxon>
    </lineage>
</organism>
<evidence type="ECO:0000313" key="12">
    <source>
        <dbReference type="Proteomes" id="UP001325140"/>
    </source>
</evidence>
<evidence type="ECO:0000256" key="6">
    <source>
        <dbReference type="ARBA" id="ARBA00022801"/>
    </source>
</evidence>
<evidence type="ECO:0000256" key="9">
    <source>
        <dbReference type="HAMAP-Rule" id="MF_00161"/>
    </source>
</evidence>
<dbReference type="HAMAP" id="MF_00161">
    <property type="entry name" value="LspA"/>
    <property type="match status" value="1"/>
</dbReference>
<dbReference type="EMBL" id="CP110343">
    <property type="protein sequence ID" value="WPX97815.1"/>
    <property type="molecule type" value="Genomic_DNA"/>
</dbReference>
<feature type="active site" evidence="9">
    <location>
        <position position="149"/>
    </location>
</feature>
<reference evidence="11" key="1">
    <citation type="submission" date="2022-10" db="EMBL/GenBank/DDBJ databases">
        <title>Host association and intracellularity evolved multiple times independently in the Rickettsiales.</title>
        <authorList>
            <person name="Castelli M."/>
            <person name="Nardi T."/>
            <person name="Gammuto L."/>
            <person name="Bellinzona G."/>
            <person name="Sabaneyeva E."/>
            <person name="Potekhin A."/>
            <person name="Serra V."/>
            <person name="Petroni G."/>
            <person name="Sassera D."/>
        </authorList>
    </citation>
    <scope>NUCLEOTIDE SEQUENCE [LARGE SCALE GENOMIC DNA]</scope>
    <source>
        <strain evidence="11">US_Bl 11III1</strain>
    </source>
</reference>
<evidence type="ECO:0000256" key="5">
    <source>
        <dbReference type="ARBA" id="ARBA00022750"/>
    </source>
</evidence>
<keyword evidence="11" id="KW-0449">Lipoprotein</keyword>
<keyword evidence="8 9" id="KW-0472">Membrane</keyword>
<feature type="active site" evidence="9">
    <location>
        <position position="131"/>
    </location>
</feature>
<keyword evidence="5 9" id="KW-0064">Aspartyl protease</keyword>
<keyword evidence="4 9" id="KW-0812">Transmembrane</keyword>
<proteinExistence type="inferred from homology"/>
<dbReference type="Proteomes" id="UP001325140">
    <property type="component" value="Chromosome"/>
</dbReference>
<evidence type="ECO:0000256" key="1">
    <source>
        <dbReference type="ARBA" id="ARBA00006139"/>
    </source>
</evidence>
<evidence type="ECO:0000256" key="8">
    <source>
        <dbReference type="ARBA" id="ARBA00023136"/>
    </source>
</evidence>
<dbReference type="PANTHER" id="PTHR33695">
    <property type="entry name" value="LIPOPROTEIN SIGNAL PEPTIDASE"/>
    <property type="match status" value="1"/>
</dbReference>
<dbReference type="NCBIfam" id="TIGR00077">
    <property type="entry name" value="lspA"/>
    <property type="match status" value="1"/>
</dbReference>
<name>A0ABZ0USD4_9RICK</name>
<evidence type="ECO:0000256" key="4">
    <source>
        <dbReference type="ARBA" id="ARBA00022692"/>
    </source>
</evidence>
<dbReference type="PRINTS" id="PR00781">
    <property type="entry name" value="LIPOSIGPTASE"/>
</dbReference>
<comment type="pathway">
    <text evidence="9">Protein modification; lipoprotein biosynthesis (signal peptide cleavage).</text>
</comment>
<comment type="catalytic activity">
    <reaction evidence="9">
        <text>Release of signal peptides from bacterial membrane prolipoproteins. Hydrolyzes -Xaa-Yaa-Zaa-|-(S,diacylglyceryl)Cys-, in which Xaa is hydrophobic (preferably Leu), and Yaa (Ala or Ser) and Zaa (Gly or Ala) have small, neutral side chains.</text>
        <dbReference type="EC" id="3.4.23.36"/>
    </reaction>
</comment>
<feature type="transmembrane region" description="Helical" evidence="9">
    <location>
        <begin position="12"/>
        <end position="31"/>
    </location>
</feature>
<dbReference type="EC" id="3.4.23.36" evidence="9"/>
<accession>A0ABZ0USD4</accession>
<keyword evidence="7 9" id="KW-1133">Transmembrane helix</keyword>
<comment type="similarity">
    <text evidence="1 9 10">Belongs to the peptidase A8 family.</text>
</comment>
<evidence type="ECO:0000313" key="11">
    <source>
        <dbReference type="EMBL" id="WPX97815.1"/>
    </source>
</evidence>
<keyword evidence="6 9" id="KW-0378">Hydrolase</keyword>
<keyword evidence="3 9" id="KW-0645">Protease</keyword>
<evidence type="ECO:0000256" key="2">
    <source>
        <dbReference type="ARBA" id="ARBA00022475"/>
    </source>
</evidence>
<feature type="transmembrane region" description="Helical" evidence="9">
    <location>
        <begin position="103"/>
        <end position="121"/>
    </location>
</feature>